<feature type="transmembrane region" description="Helical" evidence="2">
    <location>
        <begin position="184"/>
        <end position="202"/>
    </location>
</feature>
<feature type="transmembrane region" description="Helical" evidence="2">
    <location>
        <begin position="66"/>
        <end position="88"/>
    </location>
</feature>
<protein>
    <submittedName>
        <fullName evidence="3">ABC transporter permease</fullName>
    </submittedName>
</protein>
<evidence type="ECO:0000313" key="3">
    <source>
        <dbReference type="EMBL" id="PSM43922.1"/>
    </source>
</evidence>
<evidence type="ECO:0000256" key="1">
    <source>
        <dbReference type="SAM" id="MobiDB-lite"/>
    </source>
</evidence>
<dbReference type="EMBL" id="PYBJ01000003">
    <property type="protein sequence ID" value="PSM43922.1"/>
    <property type="molecule type" value="Genomic_DNA"/>
</dbReference>
<comment type="caution">
    <text evidence="3">The sequence shown here is derived from an EMBL/GenBank/DDBJ whole genome shotgun (WGS) entry which is preliminary data.</text>
</comment>
<feature type="transmembrane region" description="Helical" evidence="2">
    <location>
        <begin position="160"/>
        <end position="178"/>
    </location>
</feature>
<keyword evidence="2" id="KW-0812">Transmembrane</keyword>
<evidence type="ECO:0000256" key="2">
    <source>
        <dbReference type="SAM" id="Phobius"/>
    </source>
</evidence>
<reference evidence="3 4" key="1">
    <citation type="submission" date="2018-03" db="EMBL/GenBank/DDBJ databases">
        <title>Streptomyces dioscori sp. nov., a novel endophytic actinobacterium isolated from bulbil of Dioscorea bulbifera L.</title>
        <authorList>
            <person name="Zhikuan W."/>
        </authorList>
    </citation>
    <scope>NUCLEOTIDE SEQUENCE [LARGE SCALE GENOMIC DNA]</scope>
    <source>
        <strain evidence="3 4">A217</strain>
    </source>
</reference>
<dbReference type="AlphaFoldDB" id="A0A2P8QCE2"/>
<feature type="transmembrane region" description="Helical" evidence="2">
    <location>
        <begin position="100"/>
        <end position="124"/>
    </location>
</feature>
<dbReference type="OrthoDB" id="4546675at2"/>
<dbReference type="RefSeq" id="WP_107015436.1">
    <property type="nucleotide sequence ID" value="NZ_KZ679039.1"/>
</dbReference>
<organism evidence="3 4">
    <name type="scientific">Streptomyces dioscori</name>
    <dbReference type="NCBI Taxonomy" id="2109333"/>
    <lineage>
        <taxon>Bacteria</taxon>
        <taxon>Bacillati</taxon>
        <taxon>Actinomycetota</taxon>
        <taxon>Actinomycetes</taxon>
        <taxon>Kitasatosporales</taxon>
        <taxon>Streptomycetaceae</taxon>
        <taxon>Streptomyces</taxon>
        <taxon>Streptomyces aurantiacus group</taxon>
    </lineage>
</organism>
<accession>A0A2P8QCE2</accession>
<evidence type="ECO:0000313" key="4">
    <source>
        <dbReference type="Proteomes" id="UP000240429"/>
    </source>
</evidence>
<feature type="region of interest" description="Disordered" evidence="1">
    <location>
        <begin position="1"/>
        <end position="20"/>
    </location>
</feature>
<sequence>MSITTAVSPPATTATATTTGRPAAAGLQGDVDNRATYVSFGLAYLLGHGSAALSKGDSPLLDLPGWLPMALLGTGLAVGTVQATRAALRAQRAATDPDDVLSGQLLGVAWITAFAALFLAITGLASTLDLPDVQSLLWPTGSGLVVGLLYVAEGAQRRNLLHYGLGSWLALTSTAALLLGTPGFYWVLTIAGGGAYALAAVLERRRLKSLSGAPQRA</sequence>
<keyword evidence="2" id="KW-0472">Membrane</keyword>
<keyword evidence="2" id="KW-1133">Transmembrane helix</keyword>
<dbReference type="Proteomes" id="UP000240429">
    <property type="component" value="Unassembled WGS sequence"/>
</dbReference>
<feature type="transmembrane region" description="Helical" evidence="2">
    <location>
        <begin position="136"/>
        <end position="153"/>
    </location>
</feature>
<name>A0A2P8QCE2_9ACTN</name>
<keyword evidence="4" id="KW-1185">Reference proteome</keyword>
<gene>
    <name evidence="3" type="ORF">C6Y14_05945</name>
</gene>
<proteinExistence type="predicted"/>